<dbReference type="PROSITE" id="PS00041">
    <property type="entry name" value="HTH_ARAC_FAMILY_1"/>
    <property type="match status" value="1"/>
</dbReference>
<evidence type="ECO:0000313" key="5">
    <source>
        <dbReference type="EMBL" id="GAA3773232.1"/>
    </source>
</evidence>
<dbReference type="InterPro" id="IPR018062">
    <property type="entry name" value="HTH_AraC-typ_CS"/>
</dbReference>
<dbReference type="RefSeq" id="WP_275770300.1">
    <property type="nucleotide sequence ID" value="NZ_BAABDE010000002.1"/>
</dbReference>
<dbReference type="Gene3D" id="1.10.10.60">
    <property type="entry name" value="Homeodomain-like"/>
    <property type="match status" value="1"/>
</dbReference>
<dbReference type="PROSITE" id="PS01124">
    <property type="entry name" value="HTH_ARAC_FAMILY_2"/>
    <property type="match status" value="1"/>
</dbReference>
<keyword evidence="3" id="KW-0804">Transcription</keyword>
<dbReference type="PANTHER" id="PTHR47893">
    <property type="entry name" value="REGULATORY PROTEIN PCHR"/>
    <property type="match status" value="1"/>
</dbReference>
<accession>A0ABP7GX77</accession>
<proteinExistence type="predicted"/>
<feature type="domain" description="HTH araC/xylS-type" evidence="4">
    <location>
        <begin position="217"/>
        <end position="317"/>
    </location>
</feature>
<sequence>MTNGPGPGRTFAVDVTAPGNPRHGFDVFRSGWEAQVGEAYPAPAFAPGSTGDFRISARAVKAHESVIADVHSESLIGTNEGVSPQRDDQVLMHVVRRHAWSFTRRRDGELTVAAGHFMLQRSGPPTFEVARHTSAKVLILPASALGPLTAERLITGSAASAEMRLLLAHVNLVGETVQDLTPAGAQAAQHALIELVKGVLRQQADGTEQRLGHALVRAAKDLADSRLTDPGLSPSVLARELSVSVRTLHRAFAAAEETVSGHIRRSRLERARLELLAPAGRPGISELAAHWQFADSSHFIRAFKSQYGLTPAEFARTSGGAEPGTG</sequence>
<dbReference type="EMBL" id="BAABDE010000002">
    <property type="protein sequence ID" value="GAA3773232.1"/>
    <property type="molecule type" value="Genomic_DNA"/>
</dbReference>
<organism evidence="5 6">
    <name type="scientific">Streptomyces coacervatus</name>
    <dbReference type="NCBI Taxonomy" id="647381"/>
    <lineage>
        <taxon>Bacteria</taxon>
        <taxon>Bacillati</taxon>
        <taxon>Actinomycetota</taxon>
        <taxon>Actinomycetes</taxon>
        <taxon>Kitasatosporales</taxon>
        <taxon>Streptomycetaceae</taxon>
        <taxon>Streptomyces</taxon>
    </lineage>
</organism>
<comment type="caution">
    <text evidence="5">The sequence shown here is derived from an EMBL/GenBank/DDBJ whole genome shotgun (WGS) entry which is preliminary data.</text>
</comment>
<dbReference type="InterPro" id="IPR009057">
    <property type="entry name" value="Homeodomain-like_sf"/>
</dbReference>
<dbReference type="PRINTS" id="PR00032">
    <property type="entry name" value="HTHARAC"/>
</dbReference>
<name>A0ABP7GX77_9ACTN</name>
<dbReference type="Proteomes" id="UP001501009">
    <property type="component" value="Unassembled WGS sequence"/>
</dbReference>
<keyword evidence="6" id="KW-1185">Reference proteome</keyword>
<dbReference type="PANTHER" id="PTHR47893:SF1">
    <property type="entry name" value="REGULATORY PROTEIN PCHR"/>
    <property type="match status" value="1"/>
</dbReference>
<dbReference type="SUPFAM" id="SSF46689">
    <property type="entry name" value="Homeodomain-like"/>
    <property type="match status" value="1"/>
</dbReference>
<gene>
    <name evidence="5" type="ORF">GCM10022403_005450</name>
</gene>
<reference evidence="6" key="1">
    <citation type="journal article" date="2019" name="Int. J. Syst. Evol. Microbiol.">
        <title>The Global Catalogue of Microorganisms (GCM) 10K type strain sequencing project: providing services to taxonomists for standard genome sequencing and annotation.</title>
        <authorList>
            <consortium name="The Broad Institute Genomics Platform"/>
            <consortium name="The Broad Institute Genome Sequencing Center for Infectious Disease"/>
            <person name="Wu L."/>
            <person name="Ma J."/>
        </authorList>
    </citation>
    <scope>NUCLEOTIDE SEQUENCE [LARGE SCALE GENOMIC DNA]</scope>
    <source>
        <strain evidence="6">JCM 17138</strain>
    </source>
</reference>
<dbReference type="Pfam" id="PF12833">
    <property type="entry name" value="HTH_18"/>
    <property type="match status" value="1"/>
</dbReference>
<dbReference type="InterPro" id="IPR018060">
    <property type="entry name" value="HTH_AraC"/>
</dbReference>
<evidence type="ECO:0000259" key="4">
    <source>
        <dbReference type="PROSITE" id="PS01124"/>
    </source>
</evidence>
<evidence type="ECO:0000256" key="1">
    <source>
        <dbReference type="ARBA" id="ARBA00023015"/>
    </source>
</evidence>
<evidence type="ECO:0000313" key="6">
    <source>
        <dbReference type="Proteomes" id="UP001501009"/>
    </source>
</evidence>
<evidence type="ECO:0000256" key="2">
    <source>
        <dbReference type="ARBA" id="ARBA00023125"/>
    </source>
</evidence>
<evidence type="ECO:0000256" key="3">
    <source>
        <dbReference type="ARBA" id="ARBA00023163"/>
    </source>
</evidence>
<protein>
    <submittedName>
        <fullName evidence="5">Helix-turn-helix domain-containing protein</fullName>
    </submittedName>
</protein>
<dbReference type="SMART" id="SM00342">
    <property type="entry name" value="HTH_ARAC"/>
    <property type="match status" value="1"/>
</dbReference>
<keyword evidence="1" id="KW-0805">Transcription regulation</keyword>
<dbReference type="InterPro" id="IPR053142">
    <property type="entry name" value="PchR_regulatory_protein"/>
</dbReference>
<keyword evidence="2" id="KW-0238">DNA-binding</keyword>
<dbReference type="InterPro" id="IPR020449">
    <property type="entry name" value="Tscrpt_reg_AraC-type_HTH"/>
</dbReference>